<accession>A0A8S1AIS2</accession>
<dbReference type="OrthoDB" id="8193306at2759"/>
<reference evidence="1 2" key="1">
    <citation type="submission" date="2020-04" db="EMBL/GenBank/DDBJ databases">
        <authorList>
            <person name="Wallbank WR R."/>
            <person name="Pardo Diaz C."/>
            <person name="Kozak K."/>
            <person name="Martin S."/>
            <person name="Jiggins C."/>
            <person name="Moest M."/>
            <person name="Warren A I."/>
            <person name="Byers J.R.P. K."/>
            <person name="Montejo-Kovacevich G."/>
            <person name="Yen C E."/>
        </authorList>
    </citation>
    <scope>NUCLEOTIDE SEQUENCE [LARGE SCALE GENOMIC DNA]</scope>
</reference>
<dbReference type="EMBL" id="CADEBC010000537">
    <property type="protein sequence ID" value="CAB3249182.1"/>
    <property type="molecule type" value="Genomic_DNA"/>
</dbReference>
<name>A0A8S1AIS2_ARCPL</name>
<organism evidence="1 2">
    <name type="scientific">Arctia plantaginis</name>
    <name type="common">Wood tiger moth</name>
    <name type="synonym">Phalaena plantaginis</name>
    <dbReference type="NCBI Taxonomy" id="874455"/>
    <lineage>
        <taxon>Eukaryota</taxon>
        <taxon>Metazoa</taxon>
        <taxon>Ecdysozoa</taxon>
        <taxon>Arthropoda</taxon>
        <taxon>Hexapoda</taxon>
        <taxon>Insecta</taxon>
        <taxon>Pterygota</taxon>
        <taxon>Neoptera</taxon>
        <taxon>Endopterygota</taxon>
        <taxon>Lepidoptera</taxon>
        <taxon>Glossata</taxon>
        <taxon>Ditrysia</taxon>
        <taxon>Noctuoidea</taxon>
        <taxon>Erebidae</taxon>
        <taxon>Arctiinae</taxon>
        <taxon>Arctia</taxon>
    </lineage>
</organism>
<comment type="caution">
    <text evidence="1">The sequence shown here is derived from an EMBL/GenBank/DDBJ whole genome shotgun (WGS) entry which is preliminary data.</text>
</comment>
<dbReference type="AlphaFoldDB" id="A0A8S1AIS2"/>
<evidence type="ECO:0000313" key="1">
    <source>
        <dbReference type="EMBL" id="CAB3249182.1"/>
    </source>
</evidence>
<proteinExistence type="predicted"/>
<evidence type="ECO:0000313" key="2">
    <source>
        <dbReference type="Proteomes" id="UP000494106"/>
    </source>
</evidence>
<gene>
    <name evidence="1" type="ORF">APLA_LOCUS12008</name>
</gene>
<dbReference type="Proteomes" id="UP000494106">
    <property type="component" value="Unassembled WGS sequence"/>
</dbReference>
<keyword evidence="2" id="KW-1185">Reference proteome</keyword>
<sequence>MTSLVPLKLTDGDNTLWNNPKPCSFLYCRPVQFTFVKESEAVVIDLKRQMDYEIKTLIPSKCSNVNRVTHHLMMTMIDAKVCTYLSEARSNATCYLCLAKPTEMNRLDAVTSKIARDREVIENISNDNESEETLQDYTDTPTTALTDTPTTELTDTPTTALTDTSTPVFLPQNPNIDIRTLLGMPITPDTIDRSQETLGQTTPTTQNIDISQVRTEIDTATDSNQIEVNTDKIPEIEDAIDRQLKQFHIRKTPGNT</sequence>
<protein>
    <submittedName>
        <fullName evidence="1">Uncharacterized protein</fullName>
    </submittedName>
</protein>